<evidence type="ECO:0000313" key="11">
    <source>
        <dbReference type="WBParaSite" id="MCU_003939-RA"/>
    </source>
</evidence>
<dbReference type="SUPFAM" id="SSF52490">
    <property type="entry name" value="Tubulin nucleotide-binding domain-like"/>
    <property type="match status" value="1"/>
</dbReference>
<evidence type="ECO:0000256" key="7">
    <source>
        <dbReference type="SAM" id="MobiDB-lite"/>
    </source>
</evidence>
<dbReference type="InterPro" id="IPR018316">
    <property type="entry name" value="Tubulin/FtsZ_2-layer-sand-dom"/>
</dbReference>
<dbReference type="PRINTS" id="PR01162">
    <property type="entry name" value="ALPHATUBULIN"/>
</dbReference>
<keyword evidence="2" id="KW-0493">Microtubule</keyword>
<dbReference type="EMBL" id="UXSR01005372">
    <property type="protein sequence ID" value="VDD81484.1"/>
    <property type="molecule type" value="Genomic_DNA"/>
</dbReference>
<dbReference type="InterPro" id="IPR023123">
    <property type="entry name" value="Tubulin_C"/>
</dbReference>
<dbReference type="STRING" id="53468.A0A0R3UJ32"/>
<evidence type="ECO:0000256" key="6">
    <source>
        <dbReference type="ARBA" id="ARBA00049117"/>
    </source>
</evidence>
<evidence type="ECO:0000313" key="9">
    <source>
        <dbReference type="EMBL" id="VDD81484.1"/>
    </source>
</evidence>
<dbReference type="GO" id="GO:0005525">
    <property type="term" value="F:GTP binding"/>
    <property type="evidence" value="ECO:0007669"/>
    <property type="project" value="UniProtKB-KW"/>
</dbReference>
<evidence type="ECO:0000259" key="8">
    <source>
        <dbReference type="SMART" id="SM00864"/>
    </source>
</evidence>
<dbReference type="Proteomes" id="UP000267029">
    <property type="component" value="Unassembled WGS sequence"/>
</dbReference>
<dbReference type="CDD" id="cd02186">
    <property type="entry name" value="alpha_tubulin"/>
    <property type="match status" value="1"/>
</dbReference>
<comment type="catalytic activity">
    <reaction evidence="6">
        <text>GTP + H2O = GDP + phosphate + H(+)</text>
        <dbReference type="Rhea" id="RHEA:19669"/>
        <dbReference type="ChEBI" id="CHEBI:15377"/>
        <dbReference type="ChEBI" id="CHEBI:15378"/>
        <dbReference type="ChEBI" id="CHEBI:37565"/>
        <dbReference type="ChEBI" id="CHEBI:43474"/>
        <dbReference type="ChEBI" id="CHEBI:58189"/>
    </reaction>
    <physiologicalReaction direction="left-to-right" evidence="6">
        <dbReference type="Rhea" id="RHEA:19670"/>
    </physiologicalReaction>
</comment>
<dbReference type="PROSITE" id="PS00228">
    <property type="entry name" value="TUBULIN_B_AUTOREG"/>
    <property type="match status" value="1"/>
</dbReference>
<dbReference type="InterPro" id="IPR003008">
    <property type="entry name" value="Tubulin_FtsZ_GTPase"/>
</dbReference>
<dbReference type="Pfam" id="PF00091">
    <property type="entry name" value="Tubulin"/>
    <property type="match status" value="1"/>
</dbReference>
<dbReference type="InterPro" id="IPR000217">
    <property type="entry name" value="Tubulin"/>
</dbReference>
<dbReference type="PRINTS" id="PR01161">
    <property type="entry name" value="TUBULIN"/>
</dbReference>
<keyword evidence="3" id="KW-0547">Nucleotide-binding</keyword>
<dbReference type="InterPro" id="IPR008280">
    <property type="entry name" value="Tub_FtsZ_C"/>
</dbReference>
<dbReference type="SUPFAM" id="SSF55307">
    <property type="entry name" value="Tubulin C-terminal domain-like"/>
    <property type="match status" value="1"/>
</dbReference>
<dbReference type="AlphaFoldDB" id="A0A0R3UJ32"/>
<dbReference type="GO" id="GO:0007017">
    <property type="term" value="P:microtubule-based process"/>
    <property type="evidence" value="ECO:0007669"/>
    <property type="project" value="InterPro"/>
</dbReference>
<proteinExistence type="inferred from homology"/>
<accession>A0A0R3UJ32</accession>
<keyword evidence="4" id="KW-0378">Hydrolase</keyword>
<dbReference type="PROSITE" id="PS00227">
    <property type="entry name" value="TUBULIN"/>
    <property type="match status" value="1"/>
</dbReference>
<feature type="compositionally biased region" description="Basic and acidic residues" evidence="7">
    <location>
        <begin position="485"/>
        <end position="495"/>
    </location>
</feature>
<keyword evidence="5" id="KW-0342">GTP-binding</keyword>
<feature type="region of interest" description="Disordered" evidence="7">
    <location>
        <begin position="585"/>
        <end position="624"/>
    </location>
</feature>
<evidence type="ECO:0000256" key="3">
    <source>
        <dbReference type="ARBA" id="ARBA00022741"/>
    </source>
</evidence>
<evidence type="ECO:0000313" key="10">
    <source>
        <dbReference type="Proteomes" id="UP000267029"/>
    </source>
</evidence>
<organism evidence="9 10">
    <name type="scientific">Mesocestoides corti</name>
    <name type="common">Flatworm</name>
    <dbReference type="NCBI Taxonomy" id="53468"/>
    <lineage>
        <taxon>Eukaryota</taxon>
        <taxon>Metazoa</taxon>
        <taxon>Spiralia</taxon>
        <taxon>Lophotrochozoa</taxon>
        <taxon>Platyhelminthes</taxon>
        <taxon>Cestoda</taxon>
        <taxon>Eucestoda</taxon>
        <taxon>Cyclophyllidea</taxon>
        <taxon>Mesocestoididae</taxon>
        <taxon>Mesocestoides</taxon>
    </lineage>
</organism>
<dbReference type="GO" id="GO:0005874">
    <property type="term" value="C:microtubule"/>
    <property type="evidence" value="ECO:0007669"/>
    <property type="project" value="UniProtKB-KW"/>
</dbReference>
<reference evidence="9 10" key="1">
    <citation type="submission" date="2018-10" db="EMBL/GenBank/DDBJ databases">
        <authorList>
            <consortium name="Pathogen Informatics"/>
        </authorList>
    </citation>
    <scope>NUCLEOTIDE SEQUENCE [LARGE SCALE GENOMIC DNA]</scope>
</reference>
<evidence type="ECO:0000256" key="5">
    <source>
        <dbReference type="ARBA" id="ARBA00023134"/>
    </source>
</evidence>
<dbReference type="Gene3D" id="1.10.287.600">
    <property type="entry name" value="Helix hairpin bin"/>
    <property type="match status" value="1"/>
</dbReference>
<dbReference type="OrthoDB" id="6250647at2759"/>
<dbReference type="InterPro" id="IPR036525">
    <property type="entry name" value="Tubulin/FtsZ_GTPase_sf"/>
</dbReference>
<dbReference type="InterPro" id="IPR037103">
    <property type="entry name" value="Tubulin/FtsZ-like_C"/>
</dbReference>
<sequence length="624" mass="69686">MREIVTIHLGQCGVQMGSAMWELLAYEHALDEMGNRNLENGPQVGEEIESLFCEVRGRYIPRAILVDLEPTVIDEIRVGPYKQMWNRNALLTGKEDAAGNYARAYVNIGKEMLCRLSEGLHKFEERSDSIFAFNMVHSFAGGTGSGLTALLAEYLADNYCKKFRFSTSVYPSAVYSQSTVDPYNATLLTNATVQTFDCCLLMDNKALSDRCLNQLEVEKPTYNTLNRFTATALSSVFLSHRFSYMGSQHADITELLTNLVPFPRIHFPLVCSSPLFSKATQHHETNCMRELTHRVFSQKAVTLDCKIEKKQFISCALLFRGVTMPAAINRAIQEIKSTANSRLLNSFVDWCPSSFKIGINTFPLMTIPSSPMATVPTSVCMVAGNVAVVEPMYWVKDGFDKLFKKCAFLHWFVGEGLEEAELVDAREELENIIADYCNLLEGSNDEEEEETPRAEKIKQGILKDKKGLAGHSGSNQYSSNSNRVRIPEKPLKINEKAPSTRNRCESQIRGAQRGDDSPSIQFNNKAYMGPGDQDNKLGNTNSTPVMTESLVKFSEDGDTPTLVSTTSSCFKRDTSQCSQALLGMTDQSRGRQRLTGNRLVPPGRRSTTGGDQEPRTTAKRMWRI</sequence>
<keyword evidence="10" id="KW-1185">Reference proteome</keyword>
<dbReference type="GO" id="GO:0016787">
    <property type="term" value="F:hydrolase activity"/>
    <property type="evidence" value="ECO:0007669"/>
    <property type="project" value="UniProtKB-KW"/>
</dbReference>
<dbReference type="GO" id="GO:0005200">
    <property type="term" value="F:structural constituent of cytoskeleton"/>
    <property type="evidence" value="ECO:0007669"/>
    <property type="project" value="InterPro"/>
</dbReference>
<feature type="domain" description="Tubulin/FtsZ GTPase" evidence="8">
    <location>
        <begin position="48"/>
        <end position="244"/>
    </location>
</feature>
<feature type="compositionally biased region" description="Polar residues" evidence="7">
    <location>
        <begin position="472"/>
        <end position="483"/>
    </location>
</feature>
<dbReference type="Gene3D" id="3.30.1330.20">
    <property type="entry name" value="Tubulin/FtsZ, C-terminal domain"/>
    <property type="match status" value="1"/>
</dbReference>
<dbReference type="InterPro" id="IPR002452">
    <property type="entry name" value="Alpha_tubulin"/>
</dbReference>
<dbReference type="WBParaSite" id="MCU_003939-RA">
    <property type="protein sequence ID" value="MCU_003939-RA"/>
    <property type="gene ID" value="MCU_003939"/>
</dbReference>
<dbReference type="Pfam" id="PF03953">
    <property type="entry name" value="Tubulin_C"/>
    <property type="match status" value="1"/>
</dbReference>
<dbReference type="PANTHER" id="PTHR11588">
    <property type="entry name" value="TUBULIN"/>
    <property type="match status" value="1"/>
</dbReference>
<feature type="region of interest" description="Disordered" evidence="7">
    <location>
        <begin position="460"/>
        <end position="543"/>
    </location>
</feature>
<evidence type="ECO:0000256" key="1">
    <source>
        <dbReference type="ARBA" id="ARBA00009636"/>
    </source>
</evidence>
<evidence type="ECO:0000256" key="4">
    <source>
        <dbReference type="ARBA" id="ARBA00022801"/>
    </source>
</evidence>
<reference evidence="11" key="2">
    <citation type="submission" date="2019-11" db="UniProtKB">
        <authorList>
            <consortium name="WormBaseParasite"/>
        </authorList>
    </citation>
    <scope>IDENTIFICATION</scope>
</reference>
<feature type="compositionally biased region" description="Basic and acidic residues" evidence="7">
    <location>
        <begin position="502"/>
        <end position="516"/>
    </location>
</feature>
<comment type="similarity">
    <text evidence="1">Belongs to the tubulin family.</text>
</comment>
<protein>
    <submittedName>
        <fullName evidence="11">Tubulin domain-containing protein</fullName>
    </submittedName>
</protein>
<dbReference type="SMART" id="SM00864">
    <property type="entry name" value="Tubulin"/>
    <property type="match status" value="1"/>
</dbReference>
<name>A0A0R3UJ32_MESCO</name>
<dbReference type="InterPro" id="IPR013838">
    <property type="entry name" value="Beta-tubulin_BS"/>
</dbReference>
<evidence type="ECO:0000256" key="2">
    <source>
        <dbReference type="ARBA" id="ARBA00022701"/>
    </source>
</evidence>
<dbReference type="Gene3D" id="3.40.50.1440">
    <property type="entry name" value="Tubulin/FtsZ, GTPase domain"/>
    <property type="match status" value="1"/>
</dbReference>
<dbReference type="InterPro" id="IPR017975">
    <property type="entry name" value="Tubulin_CS"/>
</dbReference>
<gene>
    <name evidence="9" type="ORF">MCOS_LOCUS7487</name>
</gene>